<dbReference type="InterPro" id="IPR011054">
    <property type="entry name" value="Rudment_hybrid_motif"/>
</dbReference>
<feature type="domain" description="ATP-grasp" evidence="16">
    <location>
        <begin position="120"/>
        <end position="317"/>
    </location>
</feature>
<dbReference type="InterPro" id="IPR011761">
    <property type="entry name" value="ATP-grasp"/>
</dbReference>
<dbReference type="InterPro" id="IPR016185">
    <property type="entry name" value="PreATP-grasp_dom_sf"/>
</dbReference>
<dbReference type="EC" id="6.3.4.14" evidence="4 15"/>
<dbReference type="InterPro" id="IPR004549">
    <property type="entry name" value="Acetyl_CoA_COase_biotin_COase"/>
</dbReference>
<reference evidence="19" key="1">
    <citation type="submission" date="2015-11" db="EMBL/GenBank/DDBJ databases">
        <authorList>
            <person name="Seth-Smith H.M.B."/>
        </authorList>
    </citation>
    <scope>NUCLEOTIDE SEQUENCE [LARGE SCALE GENOMIC DNA]</scope>
    <source>
        <strain evidence="19">2013Ark11</strain>
    </source>
</reference>
<dbReference type="InterPro" id="IPR005481">
    <property type="entry name" value="BC-like_N"/>
</dbReference>
<dbReference type="Pfam" id="PF00289">
    <property type="entry name" value="Biotin_carb_N"/>
    <property type="match status" value="1"/>
</dbReference>
<dbReference type="GO" id="GO:0004075">
    <property type="term" value="F:biotin carboxylase activity"/>
    <property type="evidence" value="ECO:0007669"/>
    <property type="project" value="UniProtKB-EC"/>
</dbReference>
<dbReference type="PROSITE" id="PS00867">
    <property type="entry name" value="CPSASE_2"/>
    <property type="match status" value="1"/>
</dbReference>
<evidence type="ECO:0000256" key="15">
    <source>
        <dbReference type="RuleBase" id="RU365063"/>
    </source>
</evidence>
<evidence type="ECO:0000256" key="8">
    <source>
        <dbReference type="ARBA" id="ARBA00022741"/>
    </source>
</evidence>
<dbReference type="SMART" id="SM00878">
    <property type="entry name" value="Biotin_carb_C"/>
    <property type="match status" value="1"/>
</dbReference>
<evidence type="ECO:0000256" key="13">
    <source>
        <dbReference type="ARBA" id="ARBA00048600"/>
    </source>
</evidence>
<evidence type="ECO:0000256" key="3">
    <source>
        <dbReference type="ARBA" id="ARBA00011750"/>
    </source>
</evidence>
<keyword evidence="15" id="KW-0444">Lipid biosynthesis</keyword>
<dbReference type="Pfam" id="PF02786">
    <property type="entry name" value="CPSase_L_D2"/>
    <property type="match status" value="1"/>
</dbReference>
<accession>A0A0S4M7E3</accession>
<protein>
    <recommendedName>
        <fullName evidence="5 15">Biotin carboxylase</fullName>
        <ecNumber evidence="4 15">6.3.4.14</ecNumber>
    </recommendedName>
    <alternativeName>
        <fullName evidence="12 15">Acetyl-coenzyme A carboxylase biotin carboxylase subunit A</fullName>
    </alternativeName>
</protein>
<keyword evidence="10" id="KW-0460">Magnesium</keyword>
<dbReference type="GO" id="GO:2001295">
    <property type="term" value="P:malonyl-CoA biosynthetic process"/>
    <property type="evidence" value="ECO:0007669"/>
    <property type="project" value="UniProtKB-UniPathway"/>
</dbReference>
<feature type="domain" description="Biotin carboxylation" evidence="17">
    <location>
        <begin position="1"/>
        <end position="445"/>
    </location>
</feature>
<dbReference type="FunFam" id="3.40.50.20:FF:000010">
    <property type="entry name" value="Propionyl-CoA carboxylase subunit alpha"/>
    <property type="match status" value="1"/>
</dbReference>
<dbReference type="SUPFAM" id="SSF51246">
    <property type="entry name" value="Rudiment single hybrid motif"/>
    <property type="match status" value="1"/>
</dbReference>
<comment type="catalytic activity">
    <reaction evidence="13 15">
        <text>N(6)-biotinyl-L-lysyl-[protein] + hydrogencarbonate + ATP = N(6)-carboxybiotinyl-L-lysyl-[protein] + ADP + phosphate + H(+)</text>
        <dbReference type="Rhea" id="RHEA:13501"/>
        <dbReference type="Rhea" id="RHEA-COMP:10505"/>
        <dbReference type="Rhea" id="RHEA-COMP:10506"/>
        <dbReference type="ChEBI" id="CHEBI:15378"/>
        <dbReference type="ChEBI" id="CHEBI:17544"/>
        <dbReference type="ChEBI" id="CHEBI:30616"/>
        <dbReference type="ChEBI" id="CHEBI:43474"/>
        <dbReference type="ChEBI" id="CHEBI:83144"/>
        <dbReference type="ChEBI" id="CHEBI:83145"/>
        <dbReference type="ChEBI" id="CHEBI:456216"/>
        <dbReference type="EC" id="6.3.4.14"/>
    </reaction>
</comment>
<name>A0A0S4M7E3_9BURK</name>
<keyword evidence="8 14" id="KW-0547">Nucleotide-binding</keyword>
<keyword evidence="15" id="KW-0443">Lipid metabolism</keyword>
<dbReference type="NCBIfam" id="NF006367">
    <property type="entry name" value="PRK08591.1"/>
    <property type="match status" value="1"/>
</dbReference>
<evidence type="ECO:0000256" key="5">
    <source>
        <dbReference type="ARBA" id="ARBA00017242"/>
    </source>
</evidence>
<dbReference type="InterPro" id="IPR051602">
    <property type="entry name" value="ACC_Biotin_Carboxylase"/>
</dbReference>
<keyword evidence="6 15" id="KW-0436">Ligase</keyword>
<comment type="pathway">
    <text evidence="2 15">Lipid metabolism; malonyl-CoA biosynthesis; malonyl-CoA from acetyl-CoA: step 1/1.</text>
</comment>
<organism evidence="18 19">
    <name type="scientific">Candidatus Ichthyocystis hellenicum</name>
    <dbReference type="NCBI Taxonomy" id="1561003"/>
    <lineage>
        <taxon>Bacteria</taxon>
        <taxon>Pseudomonadati</taxon>
        <taxon>Pseudomonadota</taxon>
        <taxon>Betaproteobacteria</taxon>
        <taxon>Burkholderiales</taxon>
        <taxon>Candidatus Ichthyocystis</taxon>
    </lineage>
</organism>
<dbReference type="PROSITE" id="PS50975">
    <property type="entry name" value="ATP_GRASP"/>
    <property type="match status" value="1"/>
</dbReference>
<dbReference type="EMBL" id="LN906597">
    <property type="protein sequence ID" value="CUT17316.1"/>
    <property type="molecule type" value="Genomic_DNA"/>
</dbReference>
<dbReference type="RefSeq" id="WP_092342030.1">
    <property type="nucleotide sequence ID" value="NZ_FLSL01000103.1"/>
</dbReference>
<comment type="subunit">
    <text evidence="3 15">Acetyl-CoA carboxylase is a heterohexamer of biotin carboxyl carrier protein, biotin carboxylase and the two subunits of carboxyl transferase in a 2:2 complex.</text>
</comment>
<dbReference type="STRING" id="1561003.Ark11_0467"/>
<dbReference type="InterPro" id="IPR005479">
    <property type="entry name" value="CPAse_ATP-bd"/>
</dbReference>
<gene>
    <name evidence="18" type="primary">accC</name>
    <name evidence="18" type="ORF">Ark11_0467</name>
</gene>
<keyword evidence="11 15" id="KW-0092">Biotin</keyword>
<keyword evidence="19" id="KW-1185">Reference proteome</keyword>
<dbReference type="Proteomes" id="UP000198651">
    <property type="component" value="Chromosome I"/>
</dbReference>
<evidence type="ECO:0000256" key="14">
    <source>
        <dbReference type="PROSITE-ProRule" id="PRU00409"/>
    </source>
</evidence>
<evidence type="ECO:0000259" key="17">
    <source>
        <dbReference type="PROSITE" id="PS50979"/>
    </source>
</evidence>
<proteinExistence type="predicted"/>
<evidence type="ECO:0000256" key="11">
    <source>
        <dbReference type="ARBA" id="ARBA00023267"/>
    </source>
</evidence>
<evidence type="ECO:0000256" key="12">
    <source>
        <dbReference type="ARBA" id="ARBA00033786"/>
    </source>
</evidence>
<dbReference type="NCBIfam" id="TIGR00514">
    <property type="entry name" value="accC"/>
    <property type="match status" value="1"/>
</dbReference>
<keyword evidence="15" id="KW-0275">Fatty acid biosynthesis</keyword>
<evidence type="ECO:0000313" key="18">
    <source>
        <dbReference type="EMBL" id="CUT17316.1"/>
    </source>
</evidence>
<evidence type="ECO:0000256" key="6">
    <source>
        <dbReference type="ARBA" id="ARBA00022598"/>
    </source>
</evidence>
<dbReference type="InterPro" id="IPR011764">
    <property type="entry name" value="Biotin_carboxylation_dom"/>
</dbReference>
<dbReference type="PANTHER" id="PTHR48095:SF2">
    <property type="entry name" value="BIOTIN CARBOXYLASE, CHLOROPLASTIC"/>
    <property type="match status" value="1"/>
</dbReference>
<evidence type="ECO:0000256" key="7">
    <source>
        <dbReference type="ARBA" id="ARBA00022723"/>
    </source>
</evidence>
<evidence type="ECO:0000256" key="9">
    <source>
        <dbReference type="ARBA" id="ARBA00022840"/>
    </source>
</evidence>
<dbReference type="SUPFAM" id="SSF56059">
    <property type="entry name" value="Glutathione synthetase ATP-binding domain-like"/>
    <property type="match status" value="1"/>
</dbReference>
<keyword evidence="7" id="KW-0479">Metal-binding</keyword>
<dbReference type="PROSITE" id="PS00866">
    <property type="entry name" value="CPSASE_1"/>
    <property type="match status" value="1"/>
</dbReference>
<dbReference type="AlphaFoldDB" id="A0A0S4M7E3"/>
<dbReference type="Gene3D" id="3.40.50.20">
    <property type="match status" value="1"/>
</dbReference>
<dbReference type="Gene3D" id="3.30.470.20">
    <property type="entry name" value="ATP-grasp fold, B domain"/>
    <property type="match status" value="1"/>
</dbReference>
<evidence type="ECO:0000256" key="1">
    <source>
        <dbReference type="ARBA" id="ARBA00003761"/>
    </source>
</evidence>
<keyword evidence="9 14" id="KW-0067">ATP-binding</keyword>
<dbReference type="UniPathway" id="UPA00655">
    <property type="reaction ID" value="UER00711"/>
</dbReference>
<dbReference type="PROSITE" id="PS50979">
    <property type="entry name" value="BC"/>
    <property type="match status" value="1"/>
</dbReference>
<dbReference type="SUPFAM" id="SSF52440">
    <property type="entry name" value="PreATP-grasp domain"/>
    <property type="match status" value="1"/>
</dbReference>
<dbReference type="OrthoDB" id="9763189at2"/>
<evidence type="ECO:0000256" key="2">
    <source>
        <dbReference type="ARBA" id="ARBA00004956"/>
    </source>
</evidence>
<comment type="function">
    <text evidence="1 15">This protein is a component of the acetyl coenzyme A carboxylase complex; first, biotin carboxylase catalyzes the carboxylation of the carrier protein and then the transcarboxylase transfers the carboxyl group to form malonyl-CoA.</text>
</comment>
<evidence type="ECO:0000313" key="19">
    <source>
        <dbReference type="Proteomes" id="UP000198651"/>
    </source>
</evidence>
<dbReference type="Gene3D" id="6.20.290.20">
    <property type="match status" value="1"/>
</dbReference>
<evidence type="ECO:0000256" key="10">
    <source>
        <dbReference type="ARBA" id="ARBA00022842"/>
    </source>
</evidence>
<dbReference type="Pfam" id="PF02785">
    <property type="entry name" value="Biotin_carb_C"/>
    <property type="match status" value="1"/>
</dbReference>
<dbReference type="GO" id="GO:0046872">
    <property type="term" value="F:metal ion binding"/>
    <property type="evidence" value="ECO:0007669"/>
    <property type="project" value="UniProtKB-KW"/>
</dbReference>
<keyword evidence="15" id="KW-0276">Fatty acid metabolism</keyword>
<dbReference type="GO" id="GO:0006633">
    <property type="term" value="P:fatty acid biosynthetic process"/>
    <property type="evidence" value="ECO:0007669"/>
    <property type="project" value="UniProtKB-KW"/>
</dbReference>
<evidence type="ECO:0000256" key="4">
    <source>
        <dbReference type="ARBA" id="ARBA00013263"/>
    </source>
</evidence>
<sequence length="449" mass="49521">MFRKVLIANRGEIALRILRACHSLGIRTVAVYSLADSDANYVKMADEAVCIGPVSPAESYLNIPSIISAAEVTDADAIHPGYGFLSENADFADKVEKSGFVFIGPTSEVICLMGDKVSAKRAMTEAGIVCVPGYDQVLPNDRKEVEEIAKKIGYPIIVKASGGGGGRGMRVVAEEGVLWTSVLATREEAERGFRNGDLYIERFLDNPRHIEFQVLADKVGNVVHLGERDCSLQRRHQKILEESPALFISDDFRNRMGEVCVNACRSIGYVGAGTFEFLLHGEDCFFIEMNTRIQVEHPVTEMVTGVDLIREQILIAAGHEISFNQSDVVIRGHAIECRINAEDPVTWMPFPGLISVYNVPGGPGVRLDSHVYHGYKVSPYYDSLVGKLIVHGSDRAQAIARMKVALSELVIGEIKTNIPLHFDLLSDPDFCRGGFGIRYLDDFVKRLKM</sequence>
<dbReference type="InterPro" id="IPR005482">
    <property type="entry name" value="Biotin_COase_C"/>
</dbReference>
<dbReference type="GO" id="GO:0005524">
    <property type="term" value="F:ATP binding"/>
    <property type="evidence" value="ECO:0007669"/>
    <property type="project" value="UniProtKB-UniRule"/>
</dbReference>
<dbReference type="PATRIC" id="fig|1561003.3.peg.484"/>
<dbReference type="PANTHER" id="PTHR48095">
    <property type="entry name" value="PYRUVATE CARBOXYLASE SUBUNIT A"/>
    <property type="match status" value="1"/>
</dbReference>
<evidence type="ECO:0000259" key="16">
    <source>
        <dbReference type="PROSITE" id="PS50975"/>
    </source>
</evidence>